<dbReference type="GO" id="GO:0051276">
    <property type="term" value="P:chromosome organization"/>
    <property type="evidence" value="ECO:0007669"/>
    <property type="project" value="TreeGrafter"/>
</dbReference>
<dbReference type="PANTHER" id="PTHR47507">
    <property type="entry name" value="BARRIER TO AUTOINTEGRATION FACTOR 2"/>
    <property type="match status" value="1"/>
</dbReference>
<dbReference type="SMART" id="SM01023">
    <property type="entry name" value="BAF"/>
    <property type="match status" value="1"/>
</dbReference>
<accession>A0A1D1VVJ3</accession>
<dbReference type="GO" id="GO:0005634">
    <property type="term" value="C:nucleus"/>
    <property type="evidence" value="ECO:0007669"/>
    <property type="project" value="UniProtKB-SubCell"/>
</dbReference>
<organism evidence="3 4">
    <name type="scientific">Ramazzottius varieornatus</name>
    <name type="common">Water bear</name>
    <name type="synonym">Tardigrade</name>
    <dbReference type="NCBI Taxonomy" id="947166"/>
    <lineage>
        <taxon>Eukaryota</taxon>
        <taxon>Metazoa</taxon>
        <taxon>Ecdysozoa</taxon>
        <taxon>Tardigrada</taxon>
        <taxon>Eutardigrada</taxon>
        <taxon>Parachela</taxon>
        <taxon>Hypsibioidea</taxon>
        <taxon>Ramazzottiidae</taxon>
        <taxon>Ramazzottius</taxon>
    </lineage>
</organism>
<dbReference type="InterPro" id="IPR004122">
    <property type="entry name" value="BAF_prot"/>
</dbReference>
<evidence type="ECO:0000313" key="3">
    <source>
        <dbReference type="EMBL" id="GAV04253.1"/>
    </source>
</evidence>
<dbReference type="GO" id="GO:0000793">
    <property type="term" value="C:condensed chromosome"/>
    <property type="evidence" value="ECO:0007669"/>
    <property type="project" value="TreeGrafter"/>
</dbReference>
<feature type="non-terminal residue" evidence="3">
    <location>
        <position position="1"/>
    </location>
</feature>
<keyword evidence="2" id="KW-0539">Nucleus</keyword>
<comment type="subcellular location">
    <subcellularLocation>
        <location evidence="1">Nucleus</location>
    </subcellularLocation>
</comment>
<dbReference type="GO" id="GO:0003677">
    <property type="term" value="F:DNA binding"/>
    <property type="evidence" value="ECO:0007669"/>
    <property type="project" value="InterPro"/>
</dbReference>
<dbReference type="InterPro" id="IPR036617">
    <property type="entry name" value="BAF_sf"/>
</dbReference>
<gene>
    <name evidence="3" type="primary">RvY_14562</name>
    <name evidence="3" type="synonym">RvY_14562.1</name>
    <name evidence="3" type="ORF">RvY_14562-1</name>
</gene>
<dbReference type="Pfam" id="PF02961">
    <property type="entry name" value="SAM_BAF"/>
    <property type="match status" value="1"/>
</dbReference>
<evidence type="ECO:0000256" key="1">
    <source>
        <dbReference type="ARBA" id="ARBA00004123"/>
    </source>
</evidence>
<dbReference type="PANTHER" id="PTHR47507:SF6">
    <property type="entry name" value="BARRIER-TO-AUTOINTEGRATION FACTOR"/>
    <property type="match status" value="1"/>
</dbReference>
<dbReference type="EMBL" id="BDGG01000010">
    <property type="protein sequence ID" value="GAV04253.1"/>
    <property type="molecule type" value="Genomic_DNA"/>
</dbReference>
<reference evidence="3 4" key="1">
    <citation type="journal article" date="2016" name="Nat. Commun.">
        <title>Extremotolerant tardigrade genome and improved radiotolerance of human cultured cells by tardigrade-unique protein.</title>
        <authorList>
            <person name="Hashimoto T."/>
            <person name="Horikawa D.D."/>
            <person name="Saito Y."/>
            <person name="Kuwahara H."/>
            <person name="Kozuka-Hata H."/>
            <person name="Shin-I T."/>
            <person name="Minakuchi Y."/>
            <person name="Ohishi K."/>
            <person name="Motoyama A."/>
            <person name="Aizu T."/>
            <person name="Enomoto A."/>
            <person name="Kondo K."/>
            <person name="Tanaka S."/>
            <person name="Hara Y."/>
            <person name="Koshikawa S."/>
            <person name="Sagara H."/>
            <person name="Miura T."/>
            <person name="Yokobori S."/>
            <person name="Miyagawa K."/>
            <person name="Suzuki Y."/>
            <person name="Kubo T."/>
            <person name="Oyama M."/>
            <person name="Kohara Y."/>
            <person name="Fujiyama A."/>
            <person name="Arakawa K."/>
            <person name="Katayama T."/>
            <person name="Toyoda A."/>
            <person name="Kunieda T."/>
        </authorList>
    </citation>
    <scope>NUCLEOTIDE SEQUENCE [LARGE SCALE GENOMIC DNA]</scope>
    <source>
        <strain evidence="3 4">YOKOZUNA-1</strain>
    </source>
</reference>
<dbReference type="AlphaFoldDB" id="A0A1D1VVJ3"/>
<name>A0A1D1VVJ3_RAMVA</name>
<evidence type="ECO:0000313" key="4">
    <source>
        <dbReference type="Proteomes" id="UP000186922"/>
    </source>
</evidence>
<dbReference type="Gene3D" id="1.10.150.40">
    <property type="entry name" value="Barrier-to-autointegration factor, BAF"/>
    <property type="match status" value="1"/>
</dbReference>
<keyword evidence="4" id="KW-1185">Reference proteome</keyword>
<dbReference type="OrthoDB" id="9997163at2759"/>
<dbReference type="Proteomes" id="UP000186922">
    <property type="component" value="Unassembled WGS sequence"/>
</dbReference>
<protein>
    <submittedName>
        <fullName evidence="3">Uncharacterized protein</fullName>
    </submittedName>
</protein>
<dbReference type="InterPro" id="IPR051387">
    <property type="entry name" value="BAF"/>
</dbReference>
<evidence type="ECO:0000256" key="2">
    <source>
        <dbReference type="ARBA" id="ARBA00023242"/>
    </source>
</evidence>
<dbReference type="STRING" id="947166.A0A1D1VVJ3"/>
<sequence length="90" mass="10121">PPPPSQKFRNFQSTLIGEKAVTTVAGIGNALGGRLVEKGYDKAYMLLGQFLVLKKDPELFQNWLHKTCKADSKRQKECADCLAEYVRLHL</sequence>
<proteinExistence type="predicted"/>
<dbReference type="SUPFAM" id="SSF47798">
    <property type="entry name" value="Barrier-to-autointegration factor, BAF"/>
    <property type="match status" value="1"/>
</dbReference>
<comment type="caution">
    <text evidence="3">The sequence shown here is derived from an EMBL/GenBank/DDBJ whole genome shotgun (WGS) entry which is preliminary data.</text>
</comment>